<proteinExistence type="predicted"/>
<protein>
    <submittedName>
        <fullName evidence="2">Uncharacterized protein</fullName>
    </submittedName>
</protein>
<sequence length="88" mass="9466">MQQRRAHARVTAAGMRTEDRFGCAGHGPPPRGESEGKLAHRIIGAVGVGVEKDEVRGNADKDTQEEEDGARDYCVLSVDLVGTHPLET</sequence>
<dbReference type="Proteomes" id="UP000287651">
    <property type="component" value="Unassembled WGS sequence"/>
</dbReference>
<dbReference type="EMBL" id="AMZH03006359">
    <property type="protein sequence ID" value="RRT64025.1"/>
    <property type="molecule type" value="Genomic_DNA"/>
</dbReference>
<name>A0A426ZJ94_ENSVE</name>
<evidence type="ECO:0000256" key="1">
    <source>
        <dbReference type="SAM" id="MobiDB-lite"/>
    </source>
</evidence>
<dbReference type="AlphaFoldDB" id="A0A426ZJ94"/>
<comment type="caution">
    <text evidence="2">The sequence shown here is derived from an EMBL/GenBank/DDBJ whole genome shotgun (WGS) entry which is preliminary data.</text>
</comment>
<evidence type="ECO:0000313" key="3">
    <source>
        <dbReference type="Proteomes" id="UP000287651"/>
    </source>
</evidence>
<gene>
    <name evidence="2" type="ORF">B296_00002655</name>
</gene>
<reference evidence="2 3" key="1">
    <citation type="journal article" date="2014" name="Agronomy (Basel)">
        <title>A Draft Genome Sequence for Ensete ventricosum, the Drought-Tolerant Tree Against Hunger.</title>
        <authorList>
            <person name="Harrison J."/>
            <person name="Moore K.A."/>
            <person name="Paszkiewicz K."/>
            <person name="Jones T."/>
            <person name="Grant M."/>
            <person name="Ambacheew D."/>
            <person name="Muzemil S."/>
            <person name="Studholme D.J."/>
        </authorList>
    </citation>
    <scope>NUCLEOTIDE SEQUENCE [LARGE SCALE GENOMIC DNA]</scope>
</reference>
<evidence type="ECO:0000313" key="2">
    <source>
        <dbReference type="EMBL" id="RRT64025.1"/>
    </source>
</evidence>
<organism evidence="2 3">
    <name type="scientific">Ensete ventricosum</name>
    <name type="common">Abyssinian banana</name>
    <name type="synonym">Musa ensete</name>
    <dbReference type="NCBI Taxonomy" id="4639"/>
    <lineage>
        <taxon>Eukaryota</taxon>
        <taxon>Viridiplantae</taxon>
        <taxon>Streptophyta</taxon>
        <taxon>Embryophyta</taxon>
        <taxon>Tracheophyta</taxon>
        <taxon>Spermatophyta</taxon>
        <taxon>Magnoliopsida</taxon>
        <taxon>Liliopsida</taxon>
        <taxon>Zingiberales</taxon>
        <taxon>Musaceae</taxon>
        <taxon>Ensete</taxon>
    </lineage>
</organism>
<feature type="region of interest" description="Disordered" evidence="1">
    <location>
        <begin position="1"/>
        <end position="37"/>
    </location>
</feature>
<accession>A0A426ZJ94</accession>